<comment type="caution">
    <text evidence="4">The sequence shown here is derived from an EMBL/GenBank/DDBJ whole genome shotgun (WGS) entry which is preliminary data.</text>
</comment>
<dbReference type="InterPro" id="IPR001680">
    <property type="entry name" value="WD40_rpt"/>
</dbReference>
<evidence type="ECO:0000256" key="1">
    <source>
        <dbReference type="ARBA" id="ARBA00022574"/>
    </source>
</evidence>
<dbReference type="PRINTS" id="PR00320">
    <property type="entry name" value="GPROTEINBRPT"/>
</dbReference>
<keyword evidence="2" id="KW-0677">Repeat</keyword>
<dbReference type="SMART" id="SM00320">
    <property type="entry name" value="WD40"/>
    <property type="match status" value="1"/>
</dbReference>
<dbReference type="AlphaFoldDB" id="A0A9P5PCF3"/>
<reference evidence="4" key="1">
    <citation type="submission" date="2020-11" db="EMBL/GenBank/DDBJ databases">
        <authorList>
            <consortium name="DOE Joint Genome Institute"/>
            <person name="Ahrendt S."/>
            <person name="Riley R."/>
            <person name="Andreopoulos W."/>
            <person name="Labutti K."/>
            <person name="Pangilinan J."/>
            <person name="Ruiz-Duenas F.J."/>
            <person name="Barrasa J.M."/>
            <person name="Sanchez-Garcia M."/>
            <person name="Camarero S."/>
            <person name="Miyauchi S."/>
            <person name="Serrano A."/>
            <person name="Linde D."/>
            <person name="Babiker R."/>
            <person name="Drula E."/>
            <person name="Ayuso-Fernandez I."/>
            <person name="Pacheco R."/>
            <person name="Padilla G."/>
            <person name="Ferreira P."/>
            <person name="Barriuso J."/>
            <person name="Kellner H."/>
            <person name="Castanera R."/>
            <person name="Alfaro M."/>
            <person name="Ramirez L."/>
            <person name="Pisabarro A.G."/>
            <person name="Kuo A."/>
            <person name="Tritt A."/>
            <person name="Lipzen A."/>
            <person name="He G."/>
            <person name="Yan M."/>
            <person name="Ng V."/>
            <person name="Cullen D."/>
            <person name="Martin F."/>
            <person name="Rosso M.-N."/>
            <person name="Henrissat B."/>
            <person name="Hibbett D."/>
            <person name="Martinez A.T."/>
            <person name="Grigoriev I.V."/>
        </authorList>
    </citation>
    <scope>NUCLEOTIDE SEQUENCE</scope>
    <source>
        <strain evidence="4">AH 40177</strain>
    </source>
</reference>
<dbReference type="PANTHER" id="PTHR22847:SF637">
    <property type="entry name" value="WD REPEAT DOMAIN 5B"/>
    <property type="match status" value="1"/>
</dbReference>
<dbReference type="PROSITE" id="PS00678">
    <property type="entry name" value="WD_REPEATS_1"/>
    <property type="match status" value="1"/>
</dbReference>
<evidence type="ECO:0000313" key="4">
    <source>
        <dbReference type="EMBL" id="KAF9060622.1"/>
    </source>
</evidence>
<keyword evidence="5" id="KW-1185">Reference proteome</keyword>
<dbReference type="PANTHER" id="PTHR22847">
    <property type="entry name" value="WD40 REPEAT PROTEIN"/>
    <property type="match status" value="1"/>
</dbReference>
<dbReference type="EMBL" id="JADNRY010000234">
    <property type="protein sequence ID" value="KAF9060622.1"/>
    <property type="molecule type" value="Genomic_DNA"/>
</dbReference>
<feature type="non-terminal residue" evidence="4">
    <location>
        <position position="1"/>
    </location>
</feature>
<evidence type="ECO:0000313" key="5">
    <source>
        <dbReference type="Proteomes" id="UP000772434"/>
    </source>
</evidence>
<dbReference type="PROSITE" id="PS50294">
    <property type="entry name" value="WD_REPEATS_REGION"/>
    <property type="match status" value="2"/>
</dbReference>
<organism evidence="4 5">
    <name type="scientific">Rhodocollybia butyracea</name>
    <dbReference type="NCBI Taxonomy" id="206335"/>
    <lineage>
        <taxon>Eukaryota</taxon>
        <taxon>Fungi</taxon>
        <taxon>Dikarya</taxon>
        <taxon>Basidiomycota</taxon>
        <taxon>Agaricomycotina</taxon>
        <taxon>Agaricomycetes</taxon>
        <taxon>Agaricomycetidae</taxon>
        <taxon>Agaricales</taxon>
        <taxon>Marasmiineae</taxon>
        <taxon>Omphalotaceae</taxon>
        <taxon>Rhodocollybia</taxon>
    </lineage>
</organism>
<dbReference type="InterPro" id="IPR015943">
    <property type="entry name" value="WD40/YVTN_repeat-like_dom_sf"/>
</dbReference>
<keyword evidence="1 3" id="KW-0853">WD repeat</keyword>
<dbReference type="Proteomes" id="UP000772434">
    <property type="component" value="Unassembled WGS sequence"/>
</dbReference>
<evidence type="ECO:0000256" key="2">
    <source>
        <dbReference type="ARBA" id="ARBA00022737"/>
    </source>
</evidence>
<dbReference type="Pfam" id="PF00400">
    <property type="entry name" value="WD40"/>
    <property type="match status" value="2"/>
</dbReference>
<feature type="repeat" description="WD" evidence="3">
    <location>
        <begin position="1"/>
        <end position="24"/>
    </location>
</feature>
<evidence type="ECO:0000256" key="3">
    <source>
        <dbReference type="PROSITE-ProRule" id="PRU00221"/>
    </source>
</evidence>
<feature type="repeat" description="WD" evidence="3">
    <location>
        <begin position="25"/>
        <end position="57"/>
    </location>
</feature>
<dbReference type="SUPFAM" id="SSF50978">
    <property type="entry name" value="WD40 repeat-like"/>
    <property type="match status" value="1"/>
</dbReference>
<dbReference type="InterPro" id="IPR019775">
    <property type="entry name" value="WD40_repeat_CS"/>
</dbReference>
<dbReference type="OrthoDB" id="2615105at2759"/>
<protein>
    <submittedName>
        <fullName evidence="4">WD40-repeat-containing domain protein</fullName>
    </submittedName>
</protein>
<gene>
    <name evidence="4" type="ORF">BDP27DRAFT_1236556</name>
</gene>
<dbReference type="GO" id="GO:1990234">
    <property type="term" value="C:transferase complex"/>
    <property type="evidence" value="ECO:0007669"/>
    <property type="project" value="UniProtKB-ARBA"/>
</dbReference>
<dbReference type="InterPro" id="IPR020472">
    <property type="entry name" value="WD40_PAC1"/>
</dbReference>
<accession>A0A9P5PCF3</accession>
<dbReference type="Gene3D" id="2.130.10.10">
    <property type="entry name" value="YVTN repeat-like/Quinoprotein amine dehydrogenase"/>
    <property type="match status" value="1"/>
</dbReference>
<dbReference type="PROSITE" id="PS50082">
    <property type="entry name" value="WD_REPEATS_2"/>
    <property type="match status" value="2"/>
</dbReference>
<dbReference type="InterPro" id="IPR036322">
    <property type="entry name" value="WD40_repeat_dom_sf"/>
</dbReference>
<name>A0A9P5PCF3_9AGAR</name>
<sequence length="203" mass="22446">YIISGSLDRTVRIWDTQSGTESQKLEGHTDGIKSVALSPQGQQLVSGSSDKTVQIWDTHCFGKLEMLGTHTAGVISVVSLDHHTVGAQDGQPHSQMPLQNYPHIPVTPAMHLPYEFPKHELPWCVGQNLWLVSPIDFAPLLRLPRHLHPGLYTPSTSQIISNNGATKLGLGKETHCHKGCIGYGKTVQISYILKWLKSFGPRW</sequence>
<proteinExistence type="predicted"/>